<dbReference type="Pfam" id="PF03466">
    <property type="entry name" value="LysR_substrate"/>
    <property type="match status" value="1"/>
</dbReference>
<evidence type="ECO:0000256" key="1">
    <source>
        <dbReference type="ARBA" id="ARBA00003502"/>
    </source>
</evidence>
<keyword evidence="4" id="KW-0238">DNA-binding</keyword>
<dbReference type="InterPro" id="IPR000847">
    <property type="entry name" value="LysR_HTH_N"/>
</dbReference>
<evidence type="ECO:0000256" key="3">
    <source>
        <dbReference type="ARBA" id="ARBA00023015"/>
    </source>
</evidence>
<name>A0ABY3QSH2_9BRAD</name>
<dbReference type="Pfam" id="PF00126">
    <property type="entry name" value="HTH_1"/>
    <property type="match status" value="1"/>
</dbReference>
<keyword evidence="8" id="KW-1185">Reference proteome</keyword>
<dbReference type="CDD" id="cd05466">
    <property type="entry name" value="PBP2_LTTR_substrate"/>
    <property type="match status" value="1"/>
</dbReference>
<evidence type="ECO:0000313" key="8">
    <source>
        <dbReference type="Proteomes" id="UP001430990"/>
    </source>
</evidence>
<dbReference type="PANTHER" id="PTHR30579:SF3">
    <property type="entry name" value="TRANSCRIPTIONAL REGULATORY PROTEIN"/>
    <property type="match status" value="1"/>
</dbReference>
<protein>
    <submittedName>
        <fullName evidence="7">LysR family transcriptional regulator</fullName>
    </submittedName>
</protein>
<organism evidence="7 8">
    <name type="scientific">Bradyrhizobium barranii</name>
    <dbReference type="NCBI Taxonomy" id="2992140"/>
    <lineage>
        <taxon>Bacteria</taxon>
        <taxon>Pseudomonadati</taxon>
        <taxon>Pseudomonadota</taxon>
        <taxon>Alphaproteobacteria</taxon>
        <taxon>Hyphomicrobiales</taxon>
        <taxon>Nitrobacteraceae</taxon>
        <taxon>Bradyrhizobium</taxon>
    </lineage>
</organism>
<dbReference type="InterPro" id="IPR036388">
    <property type="entry name" value="WH-like_DNA-bd_sf"/>
</dbReference>
<feature type="domain" description="HTH lysR-type" evidence="6">
    <location>
        <begin position="1"/>
        <end position="58"/>
    </location>
</feature>
<evidence type="ECO:0000259" key="6">
    <source>
        <dbReference type="PROSITE" id="PS50931"/>
    </source>
</evidence>
<dbReference type="Gene3D" id="3.40.190.290">
    <property type="match status" value="1"/>
</dbReference>
<dbReference type="SUPFAM" id="SSF46785">
    <property type="entry name" value="Winged helix' DNA-binding domain"/>
    <property type="match status" value="1"/>
</dbReference>
<dbReference type="SUPFAM" id="SSF53850">
    <property type="entry name" value="Periplasmic binding protein-like II"/>
    <property type="match status" value="1"/>
</dbReference>
<evidence type="ECO:0000313" key="7">
    <source>
        <dbReference type="EMBL" id="UFW88449.1"/>
    </source>
</evidence>
<keyword evidence="3" id="KW-0805">Transcription regulation</keyword>
<reference evidence="7" key="1">
    <citation type="submission" date="2021-11" db="EMBL/GenBank/DDBJ databases">
        <title>Australian commercial rhizobial inoculants.</title>
        <authorList>
            <person name="Kohlmeier M.G."/>
            <person name="O'Hara G.W."/>
            <person name="Colombi E."/>
            <person name="Ramsay J.P."/>
            <person name="Terpolilli J."/>
        </authorList>
    </citation>
    <scope>NUCLEOTIDE SEQUENCE</scope>
    <source>
        <strain evidence="7">CC829</strain>
    </source>
</reference>
<accession>A0ABY3QSH2</accession>
<dbReference type="PANTHER" id="PTHR30579">
    <property type="entry name" value="TRANSCRIPTIONAL REGULATOR"/>
    <property type="match status" value="1"/>
</dbReference>
<dbReference type="PROSITE" id="PS50931">
    <property type="entry name" value="HTH_LYSR"/>
    <property type="match status" value="1"/>
</dbReference>
<keyword evidence="5" id="KW-0804">Transcription</keyword>
<dbReference type="EMBL" id="CP088100">
    <property type="protein sequence ID" value="UFW88449.1"/>
    <property type="molecule type" value="Genomic_DNA"/>
</dbReference>
<dbReference type="InterPro" id="IPR005119">
    <property type="entry name" value="LysR_subst-bd"/>
</dbReference>
<gene>
    <name evidence="7" type="ORF">BjapCC829_08050</name>
</gene>
<evidence type="ECO:0000256" key="2">
    <source>
        <dbReference type="ARBA" id="ARBA00009437"/>
    </source>
</evidence>
<proteinExistence type="inferred from homology"/>
<evidence type="ECO:0000256" key="5">
    <source>
        <dbReference type="ARBA" id="ARBA00023163"/>
    </source>
</evidence>
<evidence type="ECO:0000256" key="4">
    <source>
        <dbReference type="ARBA" id="ARBA00023125"/>
    </source>
</evidence>
<comment type="function">
    <text evidence="1">NodD regulates the expression of the nodABCFE genes which encode other nodulation proteins. NodD is also a negative regulator of its own expression. Binds flavonoids as inducers.</text>
</comment>
<dbReference type="InterPro" id="IPR036390">
    <property type="entry name" value="WH_DNA-bd_sf"/>
</dbReference>
<dbReference type="RefSeq" id="WP_231144229.1">
    <property type="nucleotide sequence ID" value="NZ_CP088100.1"/>
</dbReference>
<comment type="similarity">
    <text evidence="2">Belongs to the LysR transcriptional regulatory family.</text>
</comment>
<dbReference type="Gene3D" id="1.10.10.10">
    <property type="entry name" value="Winged helix-like DNA-binding domain superfamily/Winged helix DNA-binding domain"/>
    <property type="match status" value="1"/>
</dbReference>
<sequence>MDWERVRLFLEVARAGQILKASKNLRLNHATIARQLTALERSLKTKLLERHTSGCTLTAAGEALLAAAERAESEFLKVGSSIGAAAESITGTVRVGAPDGLGNYFLADRLGALAAKHPGLVIQLVPLPRTFSLSRREADIAITLERPKQGRLILSKLTDYTLSVYAADTYLAREGPVKTQAELEGRLFVTHVEDFVYSRALDYASALGRLMSRRYECGSVVAQMEAVRAGHGVGILHDYAARRYPELRQLLPDLRFVRNYWLTSHPDTHETRRVQEVHRFIAASVKAARSSFEAS</sequence>
<dbReference type="InterPro" id="IPR050176">
    <property type="entry name" value="LTTR"/>
</dbReference>
<dbReference type="Proteomes" id="UP001430990">
    <property type="component" value="Chromosome"/>
</dbReference>